<feature type="domain" description="RecA family profile 2" evidence="7">
    <location>
        <begin position="207"/>
        <end position="280"/>
    </location>
</feature>
<dbReference type="InterPro" id="IPR013765">
    <property type="entry name" value="DNA_recomb/repair_RecA"/>
</dbReference>
<dbReference type="Pfam" id="PF00154">
    <property type="entry name" value="RecA_N"/>
    <property type="match status" value="1"/>
</dbReference>
<evidence type="ECO:0000259" key="7">
    <source>
        <dbReference type="PROSITE" id="PS50163"/>
    </source>
</evidence>
<dbReference type="InterPro" id="IPR023400">
    <property type="entry name" value="RecA_C_sf"/>
</dbReference>
<organism evidence="8">
    <name type="scientific">viral metagenome</name>
    <dbReference type="NCBI Taxonomy" id="1070528"/>
    <lineage>
        <taxon>unclassified sequences</taxon>
        <taxon>metagenomes</taxon>
        <taxon>organismal metagenomes</taxon>
    </lineage>
</organism>
<dbReference type="PANTHER" id="PTHR45900:SF1">
    <property type="entry name" value="MITOCHONDRIAL DNA REPAIR PROTEIN RECA HOMOLOG-RELATED"/>
    <property type="match status" value="1"/>
</dbReference>
<evidence type="ECO:0000256" key="3">
    <source>
        <dbReference type="ARBA" id="ARBA00022840"/>
    </source>
</evidence>
<evidence type="ECO:0000256" key="2">
    <source>
        <dbReference type="ARBA" id="ARBA00022741"/>
    </source>
</evidence>
<evidence type="ECO:0000259" key="6">
    <source>
        <dbReference type="PROSITE" id="PS50162"/>
    </source>
</evidence>
<dbReference type="EMBL" id="MT143986">
    <property type="protein sequence ID" value="QJA45163.1"/>
    <property type="molecule type" value="Genomic_DNA"/>
</dbReference>
<dbReference type="SMART" id="SM00382">
    <property type="entry name" value="AAA"/>
    <property type="match status" value="1"/>
</dbReference>
<dbReference type="PROSITE" id="PS00321">
    <property type="entry name" value="RECA_1"/>
    <property type="match status" value="1"/>
</dbReference>
<dbReference type="NCBIfam" id="TIGR02012">
    <property type="entry name" value="tigrfam_recA"/>
    <property type="match status" value="1"/>
</dbReference>
<dbReference type="InterPro" id="IPR020588">
    <property type="entry name" value="RecA_ATP-bd"/>
</dbReference>
<accession>A0A6H1ZB82</accession>
<evidence type="ECO:0000313" key="9">
    <source>
        <dbReference type="EMBL" id="QJH99694.1"/>
    </source>
</evidence>
<dbReference type="InterPro" id="IPR020587">
    <property type="entry name" value="RecA_monomer-monomer_interface"/>
</dbReference>
<proteinExistence type="inferred from homology"/>
<dbReference type="PROSITE" id="PS50163">
    <property type="entry name" value="RECA_3"/>
    <property type="match status" value="1"/>
</dbReference>
<dbReference type="FunFam" id="3.40.50.300:FF:000087">
    <property type="entry name" value="Recombinase RecA"/>
    <property type="match status" value="1"/>
</dbReference>
<dbReference type="SUPFAM" id="SSF54752">
    <property type="entry name" value="RecA protein, C-terminal domain"/>
    <property type="match status" value="1"/>
</dbReference>
<keyword evidence="5" id="KW-0233">DNA recombination</keyword>
<dbReference type="InterPro" id="IPR049428">
    <property type="entry name" value="RecA-like_N"/>
</dbReference>
<dbReference type="GO" id="GO:0003697">
    <property type="term" value="F:single-stranded DNA binding"/>
    <property type="evidence" value="ECO:0007669"/>
    <property type="project" value="InterPro"/>
</dbReference>
<keyword evidence="4" id="KW-0238">DNA-binding</keyword>
<dbReference type="PROSITE" id="PS50162">
    <property type="entry name" value="RECA_2"/>
    <property type="match status" value="1"/>
</dbReference>
<dbReference type="Pfam" id="PF21096">
    <property type="entry name" value="RecA_C"/>
    <property type="match status" value="1"/>
</dbReference>
<reference evidence="8" key="1">
    <citation type="submission" date="2020-03" db="EMBL/GenBank/DDBJ databases">
        <title>The deep terrestrial virosphere.</title>
        <authorList>
            <person name="Holmfeldt K."/>
            <person name="Nilsson E."/>
            <person name="Simone D."/>
            <person name="Lopez-Fernandez M."/>
            <person name="Wu X."/>
            <person name="de Brujin I."/>
            <person name="Lundin D."/>
            <person name="Andersson A."/>
            <person name="Bertilsson S."/>
            <person name="Dopson M."/>
        </authorList>
    </citation>
    <scope>NUCLEOTIDE SEQUENCE</scope>
    <source>
        <strain evidence="8">TM448A00186</strain>
        <strain evidence="9">TM448B01652</strain>
    </source>
</reference>
<evidence type="ECO:0000256" key="5">
    <source>
        <dbReference type="ARBA" id="ARBA00023172"/>
    </source>
</evidence>
<dbReference type="InterPro" id="IPR003593">
    <property type="entry name" value="AAA+_ATPase"/>
</dbReference>
<dbReference type="GO" id="GO:0006310">
    <property type="term" value="P:DNA recombination"/>
    <property type="evidence" value="ECO:0007669"/>
    <property type="project" value="UniProtKB-KW"/>
</dbReference>
<protein>
    <submittedName>
        <fullName evidence="8">Putative RecA</fullName>
    </submittedName>
</protein>
<dbReference type="GO" id="GO:0140664">
    <property type="term" value="F:ATP-dependent DNA damage sensor activity"/>
    <property type="evidence" value="ECO:0007669"/>
    <property type="project" value="InterPro"/>
</dbReference>
<dbReference type="GO" id="GO:0005524">
    <property type="term" value="F:ATP binding"/>
    <property type="evidence" value="ECO:0007669"/>
    <property type="project" value="UniProtKB-KW"/>
</dbReference>
<dbReference type="PRINTS" id="PR00142">
    <property type="entry name" value="RECA"/>
</dbReference>
<dbReference type="PANTHER" id="PTHR45900">
    <property type="entry name" value="RECA"/>
    <property type="match status" value="1"/>
</dbReference>
<keyword evidence="2" id="KW-0547">Nucleotide-binding</keyword>
<dbReference type="CDD" id="cd00983">
    <property type="entry name" value="RecA"/>
    <property type="match status" value="1"/>
</dbReference>
<dbReference type="InterPro" id="IPR027417">
    <property type="entry name" value="P-loop_NTPase"/>
</dbReference>
<name>A0A6H1ZB82_9ZZZZ</name>
<gene>
    <name evidence="8" type="ORF">TM448A00186_0075</name>
    <name evidence="9" type="ORF">TM448B01652_0007</name>
</gene>
<dbReference type="InterPro" id="IPR020584">
    <property type="entry name" value="DNA_recomb/repair_RecA_CS"/>
</dbReference>
<comment type="similarity">
    <text evidence="1">Belongs to the RecA family.</text>
</comment>
<keyword evidence="3" id="KW-0067">ATP-binding</keyword>
<evidence type="ECO:0000256" key="1">
    <source>
        <dbReference type="ARBA" id="ARBA00009391"/>
    </source>
</evidence>
<dbReference type="EMBL" id="MT144803">
    <property type="protein sequence ID" value="QJH99694.1"/>
    <property type="molecule type" value="Genomic_DNA"/>
</dbReference>
<dbReference type="AlphaFoldDB" id="A0A6H1ZB82"/>
<evidence type="ECO:0000256" key="4">
    <source>
        <dbReference type="ARBA" id="ARBA00023125"/>
    </source>
</evidence>
<dbReference type="HAMAP" id="MF_00268">
    <property type="entry name" value="RecA"/>
    <property type="match status" value="1"/>
</dbReference>
<dbReference type="InterPro" id="IPR049261">
    <property type="entry name" value="RecA-like_C"/>
</dbReference>
<dbReference type="GO" id="GO:0006281">
    <property type="term" value="P:DNA repair"/>
    <property type="evidence" value="ECO:0007669"/>
    <property type="project" value="InterPro"/>
</dbReference>
<dbReference type="Gene3D" id="3.40.50.300">
    <property type="entry name" value="P-loop containing nucleotide triphosphate hydrolases"/>
    <property type="match status" value="1"/>
</dbReference>
<feature type="domain" description="RecA family profile 1" evidence="6">
    <location>
        <begin position="43"/>
        <end position="202"/>
    </location>
</feature>
<sequence length="337" mass="36725">MKKSVDDNLIVNKDAALDIALKQIEKQFGKGSIMRMNKDNRVDVEVISTGCLGLDAALGVGGLPRGRIIEFFGENMSSKSSLSLKVIAEAQKAGGMAAYIDVENAFSPVWATKLGVDVDKLIVSQADWGEQALSIAETLINSNSVDIIVIDSVAALVPKAELEGEMGSSGIALQARMMSQALRKLTGAINKSKCIVIFINQLRDSINFFFGNPSVTPGGRALKFYSSIRIEVRKVGNIKENDIIVGQTVKARVVKNKLAAPFRETKYDLLFDSGIDYIGNVVDLAIEAGMVEKGGAWYSYKEEKIGQGRANALITLKENKDMFKEIEKKVKKWLGLK</sequence>
<evidence type="ECO:0000313" key="8">
    <source>
        <dbReference type="EMBL" id="QJA45163.1"/>
    </source>
</evidence>
<dbReference type="SUPFAM" id="SSF52540">
    <property type="entry name" value="P-loop containing nucleoside triphosphate hydrolases"/>
    <property type="match status" value="1"/>
</dbReference>